<accession>A0A5M2PRU3</accession>
<proteinExistence type="predicted"/>
<protein>
    <submittedName>
        <fullName evidence="1">Uncharacterized protein</fullName>
    </submittedName>
</protein>
<dbReference type="EMBL" id="AALOQI010000008">
    <property type="protein sequence ID" value="EDB7791811.1"/>
    <property type="molecule type" value="Genomic_DNA"/>
</dbReference>
<organism evidence="1">
    <name type="scientific">Listeria monocytogenes</name>
    <dbReference type="NCBI Taxonomy" id="1639"/>
    <lineage>
        <taxon>Bacteria</taxon>
        <taxon>Bacillati</taxon>
        <taxon>Bacillota</taxon>
        <taxon>Bacilli</taxon>
        <taxon>Bacillales</taxon>
        <taxon>Listeriaceae</taxon>
        <taxon>Listeria</taxon>
    </lineage>
</organism>
<name>A0A5M2PRU3_LISMN</name>
<gene>
    <name evidence="1" type="ORF">F9653_13775</name>
</gene>
<sequence>MDKEKIFEMVIREMTENALSSRRENVEGDEQQLYTEVGSLSSQAREIVNELAEEKRKILIDYFEKTNMAADHECSYLYVQGAKDCVELLKKLSVL</sequence>
<comment type="caution">
    <text evidence="1">The sequence shown here is derived from an EMBL/GenBank/DDBJ whole genome shotgun (WGS) entry which is preliminary data.</text>
</comment>
<reference evidence="1" key="1">
    <citation type="submission" date="2019-10" db="EMBL/GenBank/DDBJ databases">
        <authorList>
            <consortium name="GenomeTrakr network: Whole genome sequencing for foodborne pathogen traceback"/>
        </authorList>
    </citation>
    <scope>NUCLEOTIDE SEQUENCE</scope>
    <source>
        <strain evidence="1">CDPHFDLB-FM19-02204-A</strain>
    </source>
</reference>
<evidence type="ECO:0000313" key="1">
    <source>
        <dbReference type="EMBL" id="EDB7791811.1"/>
    </source>
</evidence>
<dbReference type="AlphaFoldDB" id="A0A5M2PRU3"/>